<keyword evidence="5" id="KW-0010">Activator</keyword>
<reference evidence="9 10" key="1">
    <citation type="journal article" date="2015" name="Stand. Genomic Sci.">
        <title>Genomic Encyclopedia of Bacterial and Archaeal Type Strains, Phase III: the genomes of soil and plant-associated and newly described type strains.</title>
        <authorList>
            <person name="Whitman W.B."/>
            <person name="Woyke T."/>
            <person name="Klenk H.P."/>
            <person name="Zhou Y."/>
            <person name="Lilburn T.G."/>
            <person name="Beck B.J."/>
            <person name="De Vos P."/>
            <person name="Vandamme P."/>
            <person name="Eisen J.A."/>
            <person name="Garrity G."/>
            <person name="Hugenholtz P."/>
            <person name="Kyrpides N.C."/>
        </authorList>
    </citation>
    <scope>NUCLEOTIDE SEQUENCE [LARGE SCALE GENOMIC DNA]</scope>
    <source>
        <strain evidence="9 10">CGMCC 1.10948</strain>
    </source>
</reference>
<keyword evidence="10" id="KW-1185">Reference proteome</keyword>
<keyword evidence="6" id="KW-0804">Transcription</keyword>
<evidence type="ECO:0000256" key="5">
    <source>
        <dbReference type="ARBA" id="ARBA00023159"/>
    </source>
</evidence>
<feature type="region of interest" description="Disordered" evidence="7">
    <location>
        <begin position="302"/>
        <end position="324"/>
    </location>
</feature>
<feature type="domain" description="HTH lysR-type" evidence="8">
    <location>
        <begin position="3"/>
        <end position="60"/>
    </location>
</feature>
<dbReference type="InterPro" id="IPR000847">
    <property type="entry name" value="LysR_HTH_N"/>
</dbReference>
<proteinExistence type="inferred from homology"/>
<evidence type="ECO:0000259" key="8">
    <source>
        <dbReference type="PROSITE" id="PS50931"/>
    </source>
</evidence>
<evidence type="ECO:0000256" key="7">
    <source>
        <dbReference type="SAM" id="MobiDB-lite"/>
    </source>
</evidence>
<dbReference type="SUPFAM" id="SSF46785">
    <property type="entry name" value="Winged helix' DNA-binding domain"/>
    <property type="match status" value="1"/>
</dbReference>
<dbReference type="SUPFAM" id="SSF53850">
    <property type="entry name" value="Periplasmic binding protein-like II"/>
    <property type="match status" value="1"/>
</dbReference>
<dbReference type="Proteomes" id="UP000316291">
    <property type="component" value="Unassembled WGS sequence"/>
</dbReference>
<dbReference type="RefSeq" id="WP_018645738.1">
    <property type="nucleotide sequence ID" value="NZ_VLLA01000005.1"/>
</dbReference>
<dbReference type="GO" id="GO:0003700">
    <property type="term" value="F:DNA-binding transcription factor activity"/>
    <property type="evidence" value="ECO:0007669"/>
    <property type="project" value="InterPro"/>
</dbReference>
<gene>
    <name evidence="9" type="ORF">IQ16_02592</name>
</gene>
<protein>
    <submittedName>
        <fullName evidence="9">LysR family nitrogen assimilation transcriptional regulator</fullName>
    </submittedName>
</protein>
<dbReference type="EMBL" id="VLLA01000005">
    <property type="protein sequence ID" value="TWI71918.1"/>
    <property type="molecule type" value="Genomic_DNA"/>
</dbReference>
<dbReference type="GO" id="GO:0003677">
    <property type="term" value="F:DNA binding"/>
    <property type="evidence" value="ECO:0007669"/>
    <property type="project" value="UniProtKB-KW"/>
</dbReference>
<evidence type="ECO:0000256" key="3">
    <source>
        <dbReference type="ARBA" id="ARBA00023015"/>
    </source>
</evidence>
<dbReference type="Gene3D" id="1.10.10.10">
    <property type="entry name" value="Winged helix-like DNA-binding domain superfamily/Winged helix DNA-binding domain"/>
    <property type="match status" value="1"/>
</dbReference>
<comment type="function">
    <text evidence="1">NodD regulates the expression of the nodABCFE genes which encode other nodulation proteins. NodD is also a negative regulator of its own expression. Binds flavonoids as inducers.</text>
</comment>
<evidence type="ECO:0000256" key="2">
    <source>
        <dbReference type="ARBA" id="ARBA00009437"/>
    </source>
</evidence>
<dbReference type="InterPro" id="IPR036388">
    <property type="entry name" value="WH-like_DNA-bd_sf"/>
</dbReference>
<evidence type="ECO:0000313" key="10">
    <source>
        <dbReference type="Proteomes" id="UP000316291"/>
    </source>
</evidence>
<comment type="caution">
    <text evidence="9">The sequence shown here is derived from an EMBL/GenBank/DDBJ whole genome shotgun (WGS) entry which is preliminary data.</text>
</comment>
<evidence type="ECO:0000313" key="9">
    <source>
        <dbReference type="EMBL" id="TWI71918.1"/>
    </source>
</evidence>
<evidence type="ECO:0000256" key="1">
    <source>
        <dbReference type="ARBA" id="ARBA00003502"/>
    </source>
</evidence>
<dbReference type="InterPro" id="IPR005119">
    <property type="entry name" value="LysR_subst-bd"/>
</dbReference>
<dbReference type="AlphaFoldDB" id="A0A562RS82"/>
<dbReference type="Pfam" id="PF03466">
    <property type="entry name" value="LysR_substrate"/>
    <property type="match status" value="1"/>
</dbReference>
<keyword evidence="3" id="KW-0805">Transcription regulation</keyword>
<dbReference type="Pfam" id="PF00126">
    <property type="entry name" value="HTH_1"/>
    <property type="match status" value="1"/>
</dbReference>
<evidence type="ECO:0000256" key="6">
    <source>
        <dbReference type="ARBA" id="ARBA00023163"/>
    </source>
</evidence>
<comment type="similarity">
    <text evidence="2">Belongs to the LysR transcriptional regulatory family.</text>
</comment>
<accession>A0A562RS82</accession>
<keyword evidence="4" id="KW-0238">DNA-binding</keyword>
<sequence length="324" mass="34780">MALGLRQIRYFIAIADAGVLSRAAETLNIAQSALSHHVAALEADLGVKLLERRPRGIALTAAGRRLYEHGSAVLASLGKAEEDVRTYNEAATGPVSLGLSHTAISMVALDLMKAVRKHSPGVHLSIIEALSPALIERVLSGTVDLALAYNPPRDARLDVEWLHEEDLFLVGHPSLIGRSSGPVPFSAIPQKSVLGLTPLPASRAIIQTQVLRNQIVPSPTLEVDSLSALRMALEAGLGCAILSRATVLADIAAGKYHARRIVDPALSRSLALVALADRPQTKAFLEVRKTVTEVVRAAVSERRWPAKRSERQRRRPGPGEAQAR</sequence>
<organism evidence="9 10">
    <name type="scientific">Bradyrhizobium huanghuaihaiense</name>
    <dbReference type="NCBI Taxonomy" id="990078"/>
    <lineage>
        <taxon>Bacteria</taxon>
        <taxon>Pseudomonadati</taxon>
        <taxon>Pseudomonadota</taxon>
        <taxon>Alphaproteobacteria</taxon>
        <taxon>Hyphomicrobiales</taxon>
        <taxon>Nitrobacteraceae</taxon>
        <taxon>Bradyrhizobium</taxon>
    </lineage>
</organism>
<name>A0A562RS82_9BRAD</name>
<dbReference type="GO" id="GO:2000142">
    <property type="term" value="P:regulation of DNA-templated transcription initiation"/>
    <property type="evidence" value="ECO:0007669"/>
    <property type="project" value="TreeGrafter"/>
</dbReference>
<dbReference type="FunFam" id="1.10.10.10:FF:000001">
    <property type="entry name" value="LysR family transcriptional regulator"/>
    <property type="match status" value="1"/>
</dbReference>
<dbReference type="PROSITE" id="PS50931">
    <property type="entry name" value="HTH_LYSR"/>
    <property type="match status" value="1"/>
</dbReference>
<dbReference type="InterPro" id="IPR036390">
    <property type="entry name" value="WH_DNA-bd_sf"/>
</dbReference>
<dbReference type="Gene3D" id="3.40.190.10">
    <property type="entry name" value="Periplasmic binding protein-like II"/>
    <property type="match status" value="2"/>
</dbReference>
<dbReference type="OrthoDB" id="8479357at2"/>
<evidence type="ECO:0000256" key="4">
    <source>
        <dbReference type="ARBA" id="ARBA00023125"/>
    </source>
</evidence>
<dbReference type="PRINTS" id="PR00039">
    <property type="entry name" value="HTHLYSR"/>
</dbReference>
<dbReference type="PANTHER" id="PTHR30293:SF0">
    <property type="entry name" value="NITROGEN ASSIMILATION REGULATORY PROTEIN NAC"/>
    <property type="match status" value="1"/>
</dbReference>
<dbReference type="PANTHER" id="PTHR30293">
    <property type="entry name" value="TRANSCRIPTIONAL REGULATORY PROTEIN NAC-RELATED"/>
    <property type="match status" value="1"/>
</dbReference>